<evidence type="ECO:0000256" key="6">
    <source>
        <dbReference type="SAM" id="Phobius"/>
    </source>
</evidence>
<keyword evidence="6" id="KW-0472">Membrane</keyword>
<sequence length="878" mass="99034">MTHAVLPKSEPSPTSPSLPNTLQMDPQQSQHAVPHPPAQPARKRKKNDINDEPAEPRRLRRSHEACARCRSKKIKCDSKHPRCTACANAGTPCHQEDRHRQTLTPRGYTERLERQLKQCEVLLQQHIQGFDLNNLDELCAREGIHIADPESPSVSAAFQFAPQIPPQSPQGYPYSPISHMGHPSYPVMPPPSRIHTRPIPSLTPPVEIKGQDPQSNDMSNTQALAKNFGVDSSILSNISTTMHDNEDLAVGSGGLTSGRDRLINEANLPRDSTRWISVNLPRNRVESTTFRLPQHSVKIWLPKDRQTVKHIINVYFTRLNFNRPALDKADFERDLNALYDGEITSHHDQGFICMLYLVLALGTLNEVNHRANKADNTTTSPNAGKRLMPEGWPEHGEFFEWGLFYKPEIQATISALQALILLHWYLYTERQGRSLWRLVGGLVRLAVELGLHHDPFSQGIFTDAECQLRIRLWGIVMVHDRGTSILLGRPLGIAPYDSNTPHPSRPKNGQLSDCSEHFVLSHEIAEMQADIINSLYTPTSQSPDTIMRHATRIVKSMVEFTRQLPEKYHKYFKGSEDLPLDQRSKLVEQISEDEGLTLLKIGISRILLLRVLFNSEALVMPQRQKALLDAVVTAHNIIIIHNHLIRFPDIGFFVSPIPLHIAAMVILYGHINKSMRLRKSMVIQDIWMALDVLPRMRWRWQRKDINGEHPLIANLAERVLEINLRDVVPSGDQMLLSELDWDSNASLMSPSMAVHKQEQMTPVIANAQFPSHGTNYGQSIRGSAPSNGHGNGMINNHQLDNKQPLMEVPSGLFYPFFPERKLVPNRNDHSQDFSEMLAVAGAQAGGPYGHDSYIGEDDVQMWMPQNGQRGALYPVSPT</sequence>
<dbReference type="EMBL" id="KN832975">
    <property type="protein sequence ID" value="KIM89520.1"/>
    <property type="molecule type" value="Genomic_DNA"/>
</dbReference>
<keyword evidence="2" id="KW-0479">Metal-binding</keyword>
<feature type="domain" description="Zn(2)-C6 fungal-type" evidence="7">
    <location>
        <begin position="65"/>
        <end position="93"/>
    </location>
</feature>
<proteinExistence type="predicted"/>
<dbReference type="GO" id="GO:0003677">
    <property type="term" value="F:DNA binding"/>
    <property type="evidence" value="ECO:0007669"/>
    <property type="project" value="UniProtKB-KW"/>
</dbReference>
<dbReference type="HOGENOM" id="CLU_008026_1_0_1"/>
<dbReference type="PROSITE" id="PS00463">
    <property type="entry name" value="ZN2_CY6_FUNGAL_1"/>
    <property type="match status" value="1"/>
</dbReference>
<protein>
    <recommendedName>
        <fullName evidence="7">Zn(2)-C6 fungal-type domain-containing protein</fullName>
    </recommendedName>
</protein>
<dbReference type="InterPro" id="IPR050987">
    <property type="entry name" value="AtrR-like"/>
</dbReference>
<evidence type="ECO:0000256" key="3">
    <source>
        <dbReference type="ARBA" id="ARBA00023125"/>
    </source>
</evidence>
<evidence type="ECO:0000313" key="8">
    <source>
        <dbReference type="EMBL" id="KIM89520.1"/>
    </source>
</evidence>
<dbReference type="InterPro" id="IPR001138">
    <property type="entry name" value="Zn2Cys6_DnaBD"/>
</dbReference>
<dbReference type="AlphaFoldDB" id="A0A0C3FZ03"/>
<dbReference type="SMART" id="SM00906">
    <property type="entry name" value="Fungal_trans"/>
    <property type="match status" value="1"/>
</dbReference>
<dbReference type="InParanoid" id="A0A0C3FZ03"/>
<name>A0A0C3FZ03_PILCF</name>
<keyword evidence="6" id="KW-1133">Transmembrane helix</keyword>
<accession>A0A0C3FZ03</accession>
<keyword evidence="3" id="KW-0238">DNA-binding</keyword>
<dbReference type="PANTHER" id="PTHR46910">
    <property type="entry name" value="TRANSCRIPTION FACTOR PDR1"/>
    <property type="match status" value="1"/>
</dbReference>
<dbReference type="PANTHER" id="PTHR46910:SF3">
    <property type="entry name" value="HALOTOLERANCE PROTEIN 9-RELATED"/>
    <property type="match status" value="1"/>
</dbReference>
<dbReference type="STRING" id="765440.A0A0C3FZ03"/>
<evidence type="ECO:0000313" key="9">
    <source>
        <dbReference type="Proteomes" id="UP000054166"/>
    </source>
</evidence>
<dbReference type="Pfam" id="PF00172">
    <property type="entry name" value="Zn_clus"/>
    <property type="match status" value="1"/>
</dbReference>
<dbReference type="GO" id="GO:0008270">
    <property type="term" value="F:zinc ion binding"/>
    <property type="evidence" value="ECO:0007669"/>
    <property type="project" value="InterPro"/>
</dbReference>
<dbReference type="CDD" id="cd12148">
    <property type="entry name" value="fungal_TF_MHR"/>
    <property type="match status" value="1"/>
</dbReference>
<dbReference type="InterPro" id="IPR036864">
    <property type="entry name" value="Zn2-C6_fun-type_DNA-bd_sf"/>
</dbReference>
<keyword evidence="6" id="KW-0812">Transmembrane</keyword>
<evidence type="ECO:0000256" key="5">
    <source>
        <dbReference type="SAM" id="MobiDB-lite"/>
    </source>
</evidence>
<dbReference type="GO" id="GO:0000981">
    <property type="term" value="F:DNA-binding transcription factor activity, RNA polymerase II-specific"/>
    <property type="evidence" value="ECO:0007669"/>
    <property type="project" value="InterPro"/>
</dbReference>
<dbReference type="InterPro" id="IPR007219">
    <property type="entry name" value="XnlR_reg_dom"/>
</dbReference>
<evidence type="ECO:0000256" key="2">
    <source>
        <dbReference type="ARBA" id="ARBA00022723"/>
    </source>
</evidence>
<dbReference type="SMART" id="SM00066">
    <property type="entry name" value="GAL4"/>
    <property type="match status" value="1"/>
</dbReference>
<dbReference type="GO" id="GO:0006351">
    <property type="term" value="P:DNA-templated transcription"/>
    <property type="evidence" value="ECO:0007669"/>
    <property type="project" value="InterPro"/>
</dbReference>
<reference evidence="8 9" key="1">
    <citation type="submission" date="2014-04" db="EMBL/GenBank/DDBJ databases">
        <authorList>
            <consortium name="DOE Joint Genome Institute"/>
            <person name="Kuo A."/>
            <person name="Tarkka M."/>
            <person name="Buscot F."/>
            <person name="Kohler A."/>
            <person name="Nagy L.G."/>
            <person name="Floudas D."/>
            <person name="Copeland A."/>
            <person name="Barry K.W."/>
            <person name="Cichocki N."/>
            <person name="Veneault-Fourrey C."/>
            <person name="LaButti K."/>
            <person name="Lindquist E.A."/>
            <person name="Lipzen A."/>
            <person name="Lundell T."/>
            <person name="Morin E."/>
            <person name="Murat C."/>
            <person name="Sun H."/>
            <person name="Tunlid A."/>
            <person name="Henrissat B."/>
            <person name="Grigoriev I.V."/>
            <person name="Hibbett D.S."/>
            <person name="Martin F."/>
            <person name="Nordberg H.P."/>
            <person name="Cantor M.N."/>
            <person name="Hua S.X."/>
        </authorList>
    </citation>
    <scope>NUCLEOTIDE SEQUENCE [LARGE SCALE GENOMIC DNA]</scope>
    <source>
        <strain evidence="8 9">F 1598</strain>
    </source>
</reference>
<dbReference type="Pfam" id="PF04082">
    <property type="entry name" value="Fungal_trans"/>
    <property type="match status" value="1"/>
</dbReference>
<dbReference type="SUPFAM" id="SSF57701">
    <property type="entry name" value="Zn2/Cys6 DNA-binding domain"/>
    <property type="match status" value="1"/>
</dbReference>
<keyword evidence="4" id="KW-0539">Nucleus</keyword>
<evidence type="ECO:0000259" key="7">
    <source>
        <dbReference type="PROSITE" id="PS50048"/>
    </source>
</evidence>
<dbReference type="PROSITE" id="PS50048">
    <property type="entry name" value="ZN2_CY6_FUNGAL_2"/>
    <property type="match status" value="1"/>
</dbReference>
<feature type="region of interest" description="Disordered" evidence="5">
    <location>
        <begin position="1"/>
        <end position="60"/>
    </location>
</feature>
<comment type="subcellular location">
    <subcellularLocation>
        <location evidence="1">Nucleus</location>
    </subcellularLocation>
</comment>
<dbReference type="Gene3D" id="4.10.240.10">
    <property type="entry name" value="Zn(2)-C6 fungal-type DNA-binding domain"/>
    <property type="match status" value="1"/>
</dbReference>
<gene>
    <name evidence="8" type="ORF">PILCRDRAFT_227592</name>
</gene>
<feature type="transmembrane region" description="Helical" evidence="6">
    <location>
        <begin position="650"/>
        <end position="671"/>
    </location>
</feature>
<dbReference type="OrthoDB" id="4064873at2759"/>
<keyword evidence="9" id="KW-1185">Reference proteome</keyword>
<reference evidence="9" key="2">
    <citation type="submission" date="2015-01" db="EMBL/GenBank/DDBJ databases">
        <title>Evolutionary Origins and Diversification of the Mycorrhizal Mutualists.</title>
        <authorList>
            <consortium name="DOE Joint Genome Institute"/>
            <consortium name="Mycorrhizal Genomics Consortium"/>
            <person name="Kohler A."/>
            <person name="Kuo A."/>
            <person name="Nagy L.G."/>
            <person name="Floudas D."/>
            <person name="Copeland A."/>
            <person name="Barry K.W."/>
            <person name="Cichocki N."/>
            <person name="Veneault-Fourrey C."/>
            <person name="LaButti K."/>
            <person name="Lindquist E.A."/>
            <person name="Lipzen A."/>
            <person name="Lundell T."/>
            <person name="Morin E."/>
            <person name="Murat C."/>
            <person name="Riley R."/>
            <person name="Ohm R."/>
            <person name="Sun H."/>
            <person name="Tunlid A."/>
            <person name="Henrissat B."/>
            <person name="Grigoriev I.V."/>
            <person name="Hibbett D.S."/>
            <person name="Martin F."/>
        </authorList>
    </citation>
    <scope>NUCLEOTIDE SEQUENCE [LARGE SCALE GENOMIC DNA]</scope>
    <source>
        <strain evidence="9">F 1598</strain>
    </source>
</reference>
<dbReference type="CDD" id="cd00067">
    <property type="entry name" value="GAL4"/>
    <property type="match status" value="1"/>
</dbReference>
<dbReference type="GO" id="GO:0005634">
    <property type="term" value="C:nucleus"/>
    <property type="evidence" value="ECO:0007669"/>
    <property type="project" value="UniProtKB-SubCell"/>
</dbReference>
<organism evidence="8 9">
    <name type="scientific">Piloderma croceum (strain F 1598)</name>
    <dbReference type="NCBI Taxonomy" id="765440"/>
    <lineage>
        <taxon>Eukaryota</taxon>
        <taxon>Fungi</taxon>
        <taxon>Dikarya</taxon>
        <taxon>Basidiomycota</taxon>
        <taxon>Agaricomycotina</taxon>
        <taxon>Agaricomycetes</taxon>
        <taxon>Agaricomycetidae</taxon>
        <taxon>Atheliales</taxon>
        <taxon>Atheliaceae</taxon>
        <taxon>Piloderma</taxon>
    </lineage>
</organism>
<dbReference type="Proteomes" id="UP000054166">
    <property type="component" value="Unassembled WGS sequence"/>
</dbReference>
<evidence type="ECO:0000256" key="1">
    <source>
        <dbReference type="ARBA" id="ARBA00004123"/>
    </source>
</evidence>
<evidence type="ECO:0000256" key="4">
    <source>
        <dbReference type="ARBA" id="ARBA00023242"/>
    </source>
</evidence>
<feature type="compositionally biased region" description="Low complexity" evidence="5">
    <location>
        <begin position="7"/>
        <end position="19"/>
    </location>
</feature>